<dbReference type="PROSITE" id="PS00478">
    <property type="entry name" value="LIM_DOMAIN_1"/>
    <property type="match status" value="2"/>
</dbReference>
<gene>
    <name evidence="6" type="ORF">HMPREF1120_04256</name>
</gene>
<feature type="compositionally biased region" description="Polar residues" evidence="4">
    <location>
        <begin position="505"/>
        <end position="521"/>
    </location>
</feature>
<proteinExistence type="predicted"/>
<dbReference type="InterPro" id="IPR001781">
    <property type="entry name" value="Znf_LIM"/>
</dbReference>
<dbReference type="InParanoid" id="H6BX05"/>
<dbReference type="GO" id="GO:0046872">
    <property type="term" value="F:metal ion binding"/>
    <property type="evidence" value="ECO:0007669"/>
    <property type="project" value="UniProtKB-KW"/>
</dbReference>
<keyword evidence="3" id="KW-0440">LIM domain</keyword>
<feature type="region of interest" description="Disordered" evidence="4">
    <location>
        <begin position="189"/>
        <end position="317"/>
    </location>
</feature>
<feature type="compositionally biased region" description="Polar residues" evidence="4">
    <location>
        <begin position="247"/>
        <end position="260"/>
    </location>
</feature>
<dbReference type="PANTHER" id="PTHR24216">
    <property type="entry name" value="PAXILLIN-RELATED"/>
    <property type="match status" value="1"/>
</dbReference>
<keyword evidence="1 3" id="KW-0479">Metal-binding</keyword>
<evidence type="ECO:0000256" key="1">
    <source>
        <dbReference type="ARBA" id="ARBA00022723"/>
    </source>
</evidence>
<dbReference type="HOGENOM" id="CLU_009967_0_0_1"/>
<dbReference type="OMA" id="CGDPFTP"/>
<dbReference type="FunFam" id="2.10.110.10:FF:000127">
    <property type="entry name" value="LIM domain protein"/>
    <property type="match status" value="1"/>
</dbReference>
<name>H6BX05_EXODN</name>
<feature type="region of interest" description="Disordered" evidence="4">
    <location>
        <begin position="433"/>
        <end position="452"/>
    </location>
</feature>
<evidence type="ECO:0000256" key="3">
    <source>
        <dbReference type="PROSITE-ProRule" id="PRU00125"/>
    </source>
</evidence>
<dbReference type="GO" id="GO:0030695">
    <property type="term" value="F:GTPase regulator activity"/>
    <property type="evidence" value="ECO:0007669"/>
    <property type="project" value="UniProtKB-ARBA"/>
</dbReference>
<dbReference type="SMART" id="SM00132">
    <property type="entry name" value="LIM"/>
    <property type="match status" value="3"/>
</dbReference>
<evidence type="ECO:0000259" key="5">
    <source>
        <dbReference type="PROSITE" id="PS50023"/>
    </source>
</evidence>
<evidence type="ECO:0000313" key="7">
    <source>
        <dbReference type="Proteomes" id="UP000007304"/>
    </source>
</evidence>
<evidence type="ECO:0000256" key="2">
    <source>
        <dbReference type="ARBA" id="ARBA00022833"/>
    </source>
</evidence>
<dbReference type="OrthoDB" id="15567at2759"/>
<feature type="compositionally biased region" description="Polar residues" evidence="4">
    <location>
        <begin position="19"/>
        <end position="30"/>
    </location>
</feature>
<dbReference type="FunFam" id="2.10.110.10:FF:000077">
    <property type="entry name" value="LIM domain protein"/>
    <property type="match status" value="1"/>
</dbReference>
<dbReference type="CDD" id="cd08368">
    <property type="entry name" value="LIM"/>
    <property type="match status" value="2"/>
</dbReference>
<dbReference type="Proteomes" id="UP000007304">
    <property type="component" value="Unassembled WGS sequence"/>
</dbReference>
<dbReference type="PROSITE" id="PS50023">
    <property type="entry name" value="LIM_DOMAIN_2"/>
    <property type="match status" value="1"/>
</dbReference>
<reference evidence="6" key="1">
    <citation type="submission" date="2011-07" db="EMBL/GenBank/DDBJ databases">
        <title>The Genome Sequence of Exophiala (Wangiella) dermatitidis NIH/UT8656.</title>
        <authorList>
            <consortium name="The Broad Institute Genome Sequencing Platform"/>
            <person name="Cuomo C."/>
            <person name="Wang Z."/>
            <person name="Hunicke-Smith S."/>
            <person name="Szanislo P.J."/>
            <person name="Earl A."/>
            <person name="Young S.K."/>
            <person name="Zeng Q."/>
            <person name="Gargeya S."/>
            <person name="Fitzgerald M."/>
            <person name="Haas B."/>
            <person name="Abouelleil A."/>
            <person name="Alvarado L."/>
            <person name="Arachchi H.M."/>
            <person name="Berlin A."/>
            <person name="Brown A."/>
            <person name="Chapman S.B."/>
            <person name="Chen Z."/>
            <person name="Dunbar C."/>
            <person name="Freedman E."/>
            <person name="Gearin G."/>
            <person name="Gellesch M."/>
            <person name="Goldberg J."/>
            <person name="Griggs A."/>
            <person name="Gujja S."/>
            <person name="Heiman D."/>
            <person name="Howarth C."/>
            <person name="Larson L."/>
            <person name="Lui A."/>
            <person name="MacDonald P.J.P."/>
            <person name="Montmayeur A."/>
            <person name="Murphy C."/>
            <person name="Neiman D."/>
            <person name="Pearson M."/>
            <person name="Priest M."/>
            <person name="Roberts A."/>
            <person name="Saif S."/>
            <person name="Shea T."/>
            <person name="Shenoy N."/>
            <person name="Sisk P."/>
            <person name="Stolte C."/>
            <person name="Sykes S."/>
            <person name="Wortman J."/>
            <person name="Nusbaum C."/>
            <person name="Birren B."/>
        </authorList>
    </citation>
    <scope>NUCLEOTIDE SEQUENCE</scope>
    <source>
        <strain evidence="6">NIH/UT8656</strain>
    </source>
</reference>
<dbReference type="AlphaFoldDB" id="H6BX05"/>
<dbReference type="GeneID" id="20308895"/>
<dbReference type="PANTHER" id="PTHR24216:SF8">
    <property type="entry name" value="PAXILLIN, ISOFORM F"/>
    <property type="match status" value="1"/>
</dbReference>
<feature type="region of interest" description="Disordered" evidence="4">
    <location>
        <begin position="496"/>
        <end position="521"/>
    </location>
</feature>
<feature type="compositionally biased region" description="Low complexity" evidence="4">
    <location>
        <begin position="97"/>
        <end position="112"/>
    </location>
</feature>
<dbReference type="Pfam" id="PF00412">
    <property type="entry name" value="LIM"/>
    <property type="match status" value="2"/>
</dbReference>
<feature type="region of interest" description="Disordered" evidence="4">
    <location>
        <begin position="1"/>
        <end position="156"/>
    </location>
</feature>
<evidence type="ECO:0000256" key="4">
    <source>
        <dbReference type="SAM" id="MobiDB-lite"/>
    </source>
</evidence>
<dbReference type="Gene3D" id="2.10.110.10">
    <property type="entry name" value="Cysteine Rich Protein"/>
    <property type="match status" value="3"/>
</dbReference>
<feature type="region of interest" description="Disordered" evidence="4">
    <location>
        <begin position="343"/>
        <end position="366"/>
    </location>
</feature>
<sequence length="767" mass="84924">MFHKRSSLGGRKVSPPQPTCMTAEQKSTYLESLRSYRPARPTGSRPPPFPSKTHATSVSQTSLIRSDSAPSVGFSDSESQRDGNTIDSEHQPAVHKSVSFSSTSSSLRSRPLARPPHSELPVVKGRKVSPTAIVQIPHSTDDNTYVESSTRKLEKEEAHSLREALELIDHKDDERRIYEAAQNEASDLVWKHQNPRAAEEEKTAAYGNPDLKMRKRSSGFRQASGTRKVSFPNPESQIYEEPEQKSEPSNASVKPPSTTMPLRVKSRNTLPWLRRKVSDKTEAAPLPDAPKIDRFEIHKNPPSQSHNAGYRANTPPPPPVIDVIEEVDTPKSKGSLEIRSEEIRAATSMKRKDRSPNLPTPTAVSDQVGRPIVSFNPAWKPAGDSPRASREMDRPVINFTESPTTARVSERPLPKPMPNVSEVTTVSAPTVPTINLPDDEPSQSPNPAVPSLTLSAPAVPTINLPDDEPQIPVISINDDSPRQPSVPTINVQGEIKRPTRPLPQPSSASSAVKPTVQKSSSGRLPWLSRHAMPTVSCSSCALPISGRIVTASGSSTSSLKARFHPECFSCYHCSTLLECVSFYPEPDERRLERLRSMGIDDPNSAEAANDPLRFYCHLDFHEFFSPRCRSCKTPIEGEVIVAAGAEWHVGHFFCAECGDPFDSTTPFVERDNYAYCVSCHTKRTSARCRECKQQILDELTVEALGGKYHERCFVCFECGGGFGDEGRFFVRDVDVKPTDKELRKGITRKFEEKPVCGPCEERRLKAW</sequence>
<keyword evidence="7" id="KW-1185">Reference proteome</keyword>
<dbReference type="EMBL" id="JH226132">
    <property type="protein sequence ID" value="EHY56161.1"/>
    <property type="molecule type" value="Genomic_DNA"/>
</dbReference>
<feature type="domain" description="LIM zinc-binding" evidence="5">
    <location>
        <begin position="626"/>
        <end position="686"/>
    </location>
</feature>
<feature type="compositionally biased region" description="Polar residues" evidence="4">
    <location>
        <begin position="53"/>
        <end position="86"/>
    </location>
</feature>
<dbReference type="STRING" id="858893.H6BX05"/>
<evidence type="ECO:0000313" key="6">
    <source>
        <dbReference type="EMBL" id="EHY56161.1"/>
    </source>
</evidence>
<dbReference type="RefSeq" id="XP_009156622.1">
    <property type="nucleotide sequence ID" value="XM_009158374.1"/>
</dbReference>
<dbReference type="eggNOG" id="KOG1703">
    <property type="taxonomic scope" value="Eukaryota"/>
</dbReference>
<dbReference type="SUPFAM" id="SSF57716">
    <property type="entry name" value="Glucocorticoid receptor-like (DNA-binding domain)"/>
    <property type="match status" value="2"/>
</dbReference>
<feature type="compositionally biased region" description="Basic and acidic residues" evidence="4">
    <location>
        <begin position="290"/>
        <end position="299"/>
    </location>
</feature>
<dbReference type="VEuPathDB" id="FungiDB:HMPREF1120_04256"/>
<accession>H6BX05</accession>
<protein>
    <submittedName>
        <fullName evidence="6">Paxillin</fullName>
    </submittedName>
</protein>
<keyword evidence="2 3" id="KW-0862">Zinc</keyword>
<organism evidence="6 7">
    <name type="scientific">Exophiala dermatitidis (strain ATCC 34100 / CBS 525.76 / NIH/UT8656)</name>
    <name type="common">Black yeast</name>
    <name type="synonym">Wangiella dermatitidis</name>
    <dbReference type="NCBI Taxonomy" id="858893"/>
    <lineage>
        <taxon>Eukaryota</taxon>
        <taxon>Fungi</taxon>
        <taxon>Dikarya</taxon>
        <taxon>Ascomycota</taxon>
        <taxon>Pezizomycotina</taxon>
        <taxon>Eurotiomycetes</taxon>
        <taxon>Chaetothyriomycetidae</taxon>
        <taxon>Chaetothyriales</taxon>
        <taxon>Herpotrichiellaceae</taxon>
        <taxon>Exophiala</taxon>
    </lineage>
</organism>